<proteinExistence type="predicted"/>
<evidence type="ECO:0000313" key="2">
    <source>
        <dbReference type="Proteomes" id="UP001054821"/>
    </source>
</evidence>
<keyword evidence="2" id="KW-1185">Reference proteome</keyword>
<reference evidence="1 2" key="1">
    <citation type="journal article" date="2022" name="G3 (Bethesda)">
        <title>Whole-genome sequence and methylome profiling of the almond [Prunus dulcis (Mill.) D.A. Webb] cultivar 'Nonpareil'.</title>
        <authorList>
            <person name="D'Amico-Willman K.M."/>
            <person name="Ouma W.Z."/>
            <person name="Meulia T."/>
            <person name="Sideli G.M."/>
            <person name="Gradziel T.M."/>
            <person name="Fresnedo-Ramirez J."/>
        </authorList>
    </citation>
    <scope>NUCLEOTIDE SEQUENCE [LARGE SCALE GENOMIC DNA]</scope>
    <source>
        <strain evidence="1">Clone GOH B32 T37-40</strain>
    </source>
</reference>
<dbReference type="Proteomes" id="UP001054821">
    <property type="component" value="Chromosome 2"/>
</dbReference>
<sequence>MSLNGVKTGVQNNNHITLIGKRVVESSQQSHSLTMVNIELSEKRLLRNEPKLKRVKNRSCTPTDLAVLRGGIEEVSNKHVENSIPLVHPTEVKFRGRLRRRISTQDMHQSVAFHIGKRDLIQGNGAKSTQEQ</sequence>
<accession>A0AAD4WIB4</accession>
<evidence type="ECO:0000313" key="1">
    <source>
        <dbReference type="EMBL" id="KAI5344058.1"/>
    </source>
</evidence>
<dbReference type="EMBL" id="JAJFAZ020000002">
    <property type="protein sequence ID" value="KAI5344058.1"/>
    <property type="molecule type" value="Genomic_DNA"/>
</dbReference>
<dbReference type="AlphaFoldDB" id="A0AAD4WIB4"/>
<name>A0AAD4WIB4_PRUDU</name>
<gene>
    <name evidence="1" type="ORF">L3X38_011935</name>
</gene>
<organism evidence="1 2">
    <name type="scientific">Prunus dulcis</name>
    <name type="common">Almond</name>
    <name type="synonym">Amygdalus dulcis</name>
    <dbReference type="NCBI Taxonomy" id="3755"/>
    <lineage>
        <taxon>Eukaryota</taxon>
        <taxon>Viridiplantae</taxon>
        <taxon>Streptophyta</taxon>
        <taxon>Embryophyta</taxon>
        <taxon>Tracheophyta</taxon>
        <taxon>Spermatophyta</taxon>
        <taxon>Magnoliopsida</taxon>
        <taxon>eudicotyledons</taxon>
        <taxon>Gunneridae</taxon>
        <taxon>Pentapetalae</taxon>
        <taxon>rosids</taxon>
        <taxon>fabids</taxon>
        <taxon>Rosales</taxon>
        <taxon>Rosaceae</taxon>
        <taxon>Amygdaloideae</taxon>
        <taxon>Amygdaleae</taxon>
        <taxon>Prunus</taxon>
    </lineage>
</organism>
<protein>
    <submittedName>
        <fullName evidence="1">Uncharacterized protein</fullName>
    </submittedName>
</protein>
<comment type="caution">
    <text evidence="1">The sequence shown here is derived from an EMBL/GenBank/DDBJ whole genome shotgun (WGS) entry which is preliminary data.</text>
</comment>